<dbReference type="SUPFAM" id="SSF55785">
    <property type="entry name" value="PYP-like sensor domain (PAS domain)"/>
    <property type="match status" value="1"/>
</dbReference>
<dbReference type="CDD" id="cd01948">
    <property type="entry name" value="EAL"/>
    <property type="match status" value="1"/>
</dbReference>
<dbReference type="SUPFAM" id="SSF141868">
    <property type="entry name" value="EAL domain-like"/>
    <property type="match status" value="1"/>
</dbReference>
<accession>A0ABX1Q0A2</accession>
<dbReference type="PROSITE" id="PS50113">
    <property type="entry name" value="PAC"/>
    <property type="match status" value="1"/>
</dbReference>
<feature type="transmembrane region" description="Helical" evidence="2">
    <location>
        <begin position="273"/>
        <end position="293"/>
    </location>
</feature>
<feature type="domain" description="PAC" evidence="3">
    <location>
        <begin position="445"/>
        <end position="497"/>
    </location>
</feature>
<evidence type="ECO:0000259" key="5">
    <source>
        <dbReference type="PROSITE" id="PS50885"/>
    </source>
</evidence>
<dbReference type="InterPro" id="IPR000014">
    <property type="entry name" value="PAS"/>
</dbReference>
<dbReference type="Gene3D" id="3.20.20.450">
    <property type="entry name" value="EAL domain"/>
    <property type="match status" value="1"/>
</dbReference>
<dbReference type="InterPro" id="IPR003660">
    <property type="entry name" value="HAMP_dom"/>
</dbReference>
<protein>
    <submittedName>
        <fullName evidence="7">EAL domain-containing protein</fullName>
    </submittedName>
</protein>
<evidence type="ECO:0000259" key="3">
    <source>
        <dbReference type="PROSITE" id="PS50113"/>
    </source>
</evidence>
<dbReference type="Pfam" id="PF00990">
    <property type="entry name" value="GGDEF"/>
    <property type="match status" value="1"/>
</dbReference>
<dbReference type="InterPro" id="IPR000700">
    <property type="entry name" value="PAS-assoc_C"/>
</dbReference>
<feature type="domain" description="EAL" evidence="4">
    <location>
        <begin position="670"/>
        <end position="924"/>
    </location>
</feature>
<proteinExistence type="predicted"/>
<keyword evidence="2" id="KW-0472">Membrane</keyword>
<dbReference type="InterPro" id="IPR029787">
    <property type="entry name" value="Nucleotide_cyclase"/>
</dbReference>
<dbReference type="CDD" id="cd01949">
    <property type="entry name" value="GGDEF"/>
    <property type="match status" value="1"/>
</dbReference>
<organism evidence="7 8">
    <name type="scientific">Aromatoleum toluvorans</name>
    <dbReference type="NCBI Taxonomy" id="92002"/>
    <lineage>
        <taxon>Bacteria</taxon>
        <taxon>Pseudomonadati</taxon>
        <taxon>Pseudomonadota</taxon>
        <taxon>Betaproteobacteria</taxon>
        <taxon>Rhodocyclales</taxon>
        <taxon>Rhodocyclaceae</taxon>
        <taxon>Aromatoleum</taxon>
    </lineage>
</organism>
<dbReference type="PROSITE" id="PS50883">
    <property type="entry name" value="EAL"/>
    <property type="match status" value="1"/>
</dbReference>
<gene>
    <name evidence="7" type="ORF">GPA22_14125</name>
</gene>
<comment type="caution">
    <text evidence="7">The sequence shown here is derived from an EMBL/GenBank/DDBJ whole genome shotgun (WGS) entry which is preliminary data.</text>
</comment>
<dbReference type="InterPro" id="IPR000160">
    <property type="entry name" value="GGDEF_dom"/>
</dbReference>
<feature type="domain" description="GGDEF" evidence="6">
    <location>
        <begin position="529"/>
        <end position="661"/>
    </location>
</feature>
<dbReference type="InterPro" id="IPR043128">
    <property type="entry name" value="Rev_trsase/Diguanyl_cyclase"/>
</dbReference>
<dbReference type="InterPro" id="IPR052155">
    <property type="entry name" value="Biofilm_reg_signaling"/>
</dbReference>
<keyword evidence="2" id="KW-1133">Transmembrane helix</keyword>
<dbReference type="InterPro" id="IPR001633">
    <property type="entry name" value="EAL_dom"/>
</dbReference>
<dbReference type="InterPro" id="IPR013767">
    <property type="entry name" value="PAS_fold"/>
</dbReference>
<dbReference type="InterPro" id="IPR001610">
    <property type="entry name" value="PAC"/>
</dbReference>
<dbReference type="Pfam" id="PF00989">
    <property type="entry name" value="PAS"/>
    <property type="match status" value="1"/>
</dbReference>
<dbReference type="NCBIfam" id="TIGR00254">
    <property type="entry name" value="GGDEF"/>
    <property type="match status" value="1"/>
</dbReference>
<dbReference type="Gene3D" id="3.30.450.20">
    <property type="entry name" value="PAS domain"/>
    <property type="match status" value="1"/>
</dbReference>
<keyword evidence="2" id="KW-0812">Transmembrane</keyword>
<reference evidence="7 8" key="1">
    <citation type="submission" date="2019-12" db="EMBL/GenBank/DDBJ databases">
        <title>Comparative genomics gives insights into the taxonomy of the Azoarcus-Aromatoleum group and reveals separate origins of nif in the plant-associated Azoarcus and non-plant-associated Aromatoleum sub-groups.</title>
        <authorList>
            <person name="Lafos M."/>
            <person name="Maluk M."/>
            <person name="Batista M."/>
            <person name="Junghare M."/>
            <person name="Carmona M."/>
            <person name="Faoro H."/>
            <person name="Cruz L.M."/>
            <person name="Battistoni F."/>
            <person name="De Souza E."/>
            <person name="Pedrosa F."/>
            <person name="Chen W.-M."/>
            <person name="Poole P.S."/>
            <person name="Dixon R.A."/>
            <person name="James E.K."/>
        </authorList>
    </citation>
    <scope>NUCLEOTIDE SEQUENCE [LARGE SCALE GENOMIC DNA]</scope>
    <source>
        <strain evidence="7 8">Td21</strain>
    </source>
</reference>
<dbReference type="Pfam" id="PF00672">
    <property type="entry name" value="HAMP"/>
    <property type="match status" value="1"/>
</dbReference>
<feature type="compositionally biased region" description="Basic and acidic residues" evidence="1">
    <location>
        <begin position="24"/>
        <end position="52"/>
    </location>
</feature>
<feature type="compositionally biased region" description="Basic residues" evidence="1">
    <location>
        <begin position="1"/>
        <end position="12"/>
    </location>
</feature>
<dbReference type="Pfam" id="PF00563">
    <property type="entry name" value="EAL"/>
    <property type="match status" value="1"/>
</dbReference>
<evidence type="ECO:0000313" key="8">
    <source>
        <dbReference type="Proteomes" id="UP000623795"/>
    </source>
</evidence>
<dbReference type="SUPFAM" id="SSF55073">
    <property type="entry name" value="Nucleotide cyclase"/>
    <property type="match status" value="1"/>
</dbReference>
<dbReference type="PROSITE" id="PS50885">
    <property type="entry name" value="HAMP"/>
    <property type="match status" value="1"/>
</dbReference>
<dbReference type="SUPFAM" id="SSF158472">
    <property type="entry name" value="HAMP domain-like"/>
    <property type="match status" value="1"/>
</dbReference>
<keyword evidence="8" id="KW-1185">Reference proteome</keyword>
<dbReference type="Gene3D" id="3.30.70.270">
    <property type="match status" value="1"/>
</dbReference>
<dbReference type="SMART" id="SM00304">
    <property type="entry name" value="HAMP"/>
    <property type="match status" value="1"/>
</dbReference>
<dbReference type="SMART" id="SM00086">
    <property type="entry name" value="PAC"/>
    <property type="match status" value="1"/>
</dbReference>
<dbReference type="PANTHER" id="PTHR44757:SF2">
    <property type="entry name" value="BIOFILM ARCHITECTURE MAINTENANCE PROTEIN MBAA"/>
    <property type="match status" value="1"/>
</dbReference>
<dbReference type="InterPro" id="IPR035919">
    <property type="entry name" value="EAL_sf"/>
</dbReference>
<dbReference type="InterPro" id="IPR035965">
    <property type="entry name" value="PAS-like_dom_sf"/>
</dbReference>
<dbReference type="Proteomes" id="UP000623795">
    <property type="component" value="Unassembled WGS sequence"/>
</dbReference>
<dbReference type="PROSITE" id="PS50887">
    <property type="entry name" value="GGDEF"/>
    <property type="match status" value="1"/>
</dbReference>
<dbReference type="SMART" id="SM00052">
    <property type="entry name" value="EAL"/>
    <property type="match status" value="1"/>
</dbReference>
<evidence type="ECO:0000259" key="4">
    <source>
        <dbReference type="PROSITE" id="PS50883"/>
    </source>
</evidence>
<sequence length="931" mass="103136">MGGGATRRHRPAGGRAVSRGARSQPDRSGTRRDRRPRGDEPHERRMGADHRPARPRQADPAVAGVPPPVRWPPMNPMRSPLLGRGLFRQSLLVRLSTMFALGGVLVATILLIGNRVLDDAKLRLEDTVIRQVQPLAATHRLQALSNELRALELELPSVHDVFALPQYAERMRSGVEGMTQELTPFLAALAATRPDDARRLEKHWLHYREDVEEIIRLAAAMDIAAVESVTSTRTRSAHAAISTTLRELVSTTEHAATDAYRQARDEQQQQQRFFLTLSLGGFLFLAAVLVVFARSLSRRLRALRDAASRLAAGEDREPIAISGDDEISDLGRAFNTMQDMVVSRERSLRTAQEELEDRVTQRTRALAMANARLWMLSQAVEQNPIGVLIANADRRVEYANAAYVRVTGRPADTLLASSLPKPADTDQSRAVDAEFRAALLAGGDWDGERRSRRPDGSEYWEHLRLVTMRNEHGAPAHVLLMREDISERRSQEEKVAYQAYYDSLTALPNRTLALDRLQQATGRASRDGTMCAVMFVDLDNFKQINDTLGHVAGDELLCQAATRLRSVIRAEDTVARLGGDEFLIILGITQASAADAAASKVIQAFTPPFQIEGREFIASPSIGVSLYPNDGDEPAVLLRNADLAMYEAKDAGRNTFRFFNQQIHDDSVARMEMERELRGALERGELEVHFQPLVAARDGRLVGAEALLRWTHPELGRVPPDRFIPIAEQSGLIVSIGNWVLDQACSHAAQWREACGGEFVMAVNVSPRQFAHAGLVDTIRACVERYAIPRNQLEIEVTEGLLIRNPGEVREAMLALEAAGVTVALDDFGTGYSSLSYLRAFPFHTIKIDRSFIRDLSEDAEDCALVVAAIRMARALGLRVVAEGVETEVQSRFLARQESDVLQGYLFGPPIPAQDFAADWVQNPARRAFSS</sequence>
<evidence type="ECO:0000313" key="7">
    <source>
        <dbReference type="EMBL" id="NMG44860.1"/>
    </source>
</evidence>
<name>A0ABX1Q0A2_9RHOO</name>
<evidence type="ECO:0000256" key="2">
    <source>
        <dbReference type="SAM" id="Phobius"/>
    </source>
</evidence>
<dbReference type="Gene3D" id="6.10.340.10">
    <property type="match status" value="1"/>
</dbReference>
<feature type="domain" description="HAMP" evidence="5">
    <location>
        <begin position="294"/>
        <end position="346"/>
    </location>
</feature>
<evidence type="ECO:0000256" key="1">
    <source>
        <dbReference type="SAM" id="MobiDB-lite"/>
    </source>
</evidence>
<dbReference type="CDD" id="cd00130">
    <property type="entry name" value="PAS"/>
    <property type="match status" value="1"/>
</dbReference>
<feature type="transmembrane region" description="Helical" evidence="2">
    <location>
        <begin position="91"/>
        <end position="113"/>
    </location>
</feature>
<dbReference type="SMART" id="SM00267">
    <property type="entry name" value="GGDEF"/>
    <property type="match status" value="1"/>
</dbReference>
<dbReference type="CDD" id="cd06225">
    <property type="entry name" value="HAMP"/>
    <property type="match status" value="1"/>
</dbReference>
<dbReference type="NCBIfam" id="TIGR00229">
    <property type="entry name" value="sensory_box"/>
    <property type="match status" value="1"/>
</dbReference>
<dbReference type="EMBL" id="WTVN01000021">
    <property type="protein sequence ID" value="NMG44860.1"/>
    <property type="molecule type" value="Genomic_DNA"/>
</dbReference>
<feature type="region of interest" description="Disordered" evidence="1">
    <location>
        <begin position="1"/>
        <end position="71"/>
    </location>
</feature>
<evidence type="ECO:0000259" key="6">
    <source>
        <dbReference type="PROSITE" id="PS50887"/>
    </source>
</evidence>
<dbReference type="PANTHER" id="PTHR44757">
    <property type="entry name" value="DIGUANYLATE CYCLASE DGCP"/>
    <property type="match status" value="1"/>
</dbReference>